<dbReference type="EMBL" id="JBHUDG010000019">
    <property type="protein sequence ID" value="MFD1630726.1"/>
    <property type="molecule type" value="Genomic_DNA"/>
</dbReference>
<organism evidence="1 2">
    <name type="scientific">Pseudopedobacter beijingensis</name>
    <dbReference type="NCBI Taxonomy" id="1207056"/>
    <lineage>
        <taxon>Bacteria</taxon>
        <taxon>Pseudomonadati</taxon>
        <taxon>Bacteroidota</taxon>
        <taxon>Sphingobacteriia</taxon>
        <taxon>Sphingobacteriales</taxon>
        <taxon>Sphingobacteriaceae</taxon>
        <taxon>Pseudopedobacter</taxon>
    </lineage>
</organism>
<name>A0ABW4IGH6_9SPHI</name>
<proteinExistence type="predicted"/>
<keyword evidence="2" id="KW-1185">Reference proteome</keyword>
<dbReference type="RefSeq" id="WP_379663102.1">
    <property type="nucleotide sequence ID" value="NZ_JBHUDG010000019.1"/>
</dbReference>
<reference evidence="2" key="1">
    <citation type="journal article" date="2019" name="Int. J. Syst. Evol. Microbiol.">
        <title>The Global Catalogue of Microorganisms (GCM) 10K type strain sequencing project: providing services to taxonomists for standard genome sequencing and annotation.</title>
        <authorList>
            <consortium name="The Broad Institute Genomics Platform"/>
            <consortium name="The Broad Institute Genome Sequencing Center for Infectious Disease"/>
            <person name="Wu L."/>
            <person name="Ma J."/>
        </authorList>
    </citation>
    <scope>NUCLEOTIDE SEQUENCE [LARGE SCALE GENOMIC DNA]</scope>
    <source>
        <strain evidence="2">CCUG 53762</strain>
    </source>
</reference>
<dbReference type="Proteomes" id="UP001597118">
    <property type="component" value="Unassembled WGS sequence"/>
</dbReference>
<evidence type="ECO:0000313" key="1">
    <source>
        <dbReference type="EMBL" id="MFD1630726.1"/>
    </source>
</evidence>
<evidence type="ECO:0000313" key="2">
    <source>
        <dbReference type="Proteomes" id="UP001597118"/>
    </source>
</evidence>
<accession>A0ABW4IGH6</accession>
<gene>
    <name evidence="1" type="ORF">ACFSAH_12620</name>
</gene>
<sequence>MLLENFWNANLEIVLSESNKAILLNKKINSEFYKVQKIVSELDGGSADVFNRIVEK</sequence>
<protein>
    <submittedName>
        <fullName evidence="1">Uncharacterized protein</fullName>
    </submittedName>
</protein>
<comment type="caution">
    <text evidence="1">The sequence shown here is derived from an EMBL/GenBank/DDBJ whole genome shotgun (WGS) entry which is preliminary data.</text>
</comment>